<dbReference type="AlphaFoldDB" id="A0A1I2KCN8"/>
<organism evidence="2 3">
    <name type="scientific">Fontimonas thermophila</name>
    <dbReference type="NCBI Taxonomy" id="1076937"/>
    <lineage>
        <taxon>Bacteria</taxon>
        <taxon>Pseudomonadati</taxon>
        <taxon>Pseudomonadota</taxon>
        <taxon>Gammaproteobacteria</taxon>
        <taxon>Nevskiales</taxon>
        <taxon>Nevskiaceae</taxon>
        <taxon>Fontimonas</taxon>
    </lineage>
</organism>
<dbReference type="RefSeq" id="WP_091535508.1">
    <property type="nucleotide sequence ID" value="NZ_FOOC01000016.1"/>
</dbReference>
<accession>A0A1I2KCN8</accession>
<dbReference type="Pfam" id="PF13577">
    <property type="entry name" value="SnoaL_4"/>
    <property type="match status" value="1"/>
</dbReference>
<dbReference type="CDD" id="cd00531">
    <property type="entry name" value="NTF2_like"/>
    <property type="match status" value="1"/>
</dbReference>
<reference evidence="2 3" key="1">
    <citation type="submission" date="2016-10" db="EMBL/GenBank/DDBJ databases">
        <authorList>
            <person name="de Groot N.N."/>
        </authorList>
    </citation>
    <scope>NUCLEOTIDE SEQUENCE [LARGE SCALE GENOMIC DNA]</scope>
    <source>
        <strain evidence="2 3">DSM 23609</strain>
    </source>
</reference>
<gene>
    <name evidence="2" type="ORF">SAMN04488120_1163</name>
</gene>
<evidence type="ECO:0000313" key="3">
    <source>
        <dbReference type="Proteomes" id="UP000199771"/>
    </source>
</evidence>
<keyword evidence="3" id="KW-1185">Reference proteome</keyword>
<dbReference type="STRING" id="1076937.SAMN04488120_1163"/>
<evidence type="ECO:0000259" key="1">
    <source>
        <dbReference type="Pfam" id="PF13577"/>
    </source>
</evidence>
<proteinExistence type="predicted"/>
<feature type="domain" description="SnoaL-like" evidence="1">
    <location>
        <begin position="7"/>
        <end position="133"/>
    </location>
</feature>
<dbReference type="SUPFAM" id="SSF54427">
    <property type="entry name" value="NTF2-like"/>
    <property type="match status" value="1"/>
</dbReference>
<evidence type="ECO:0000313" key="2">
    <source>
        <dbReference type="EMBL" id="SFF64213.1"/>
    </source>
</evidence>
<protein>
    <submittedName>
        <fullName evidence="2">SnoaL-like domain-containing protein</fullName>
    </submittedName>
</protein>
<dbReference type="EMBL" id="FOOC01000016">
    <property type="protein sequence ID" value="SFF64213.1"/>
    <property type="molecule type" value="Genomic_DNA"/>
</dbReference>
<dbReference type="InterPro" id="IPR037401">
    <property type="entry name" value="SnoaL-like"/>
</dbReference>
<dbReference type="Proteomes" id="UP000199771">
    <property type="component" value="Unassembled WGS sequence"/>
</dbReference>
<sequence>MTPAALQRLADRLELEALVIRYANAIDRRDFASLDSVFTADAYIDYRAMGGIDGPYPVVKQWLPQALGHFPGYMHLISNCEFQIDGDRAHGRIACFNPMVVPRPEGGTDTMFLGLWYLDAYLRTADGWRITRRVEEKSYDFNVPAWLKAVVNPA</sequence>
<name>A0A1I2KCN8_9GAMM</name>
<dbReference type="InterPro" id="IPR032710">
    <property type="entry name" value="NTF2-like_dom_sf"/>
</dbReference>
<dbReference type="OrthoDB" id="2860904at2"/>
<dbReference type="Gene3D" id="3.10.450.50">
    <property type="match status" value="1"/>
</dbReference>